<dbReference type="InterPro" id="IPR036165">
    <property type="entry name" value="YefM-like_sf"/>
</dbReference>
<accession>A0A5M8QP79</accession>
<organism evidence="3 4">
    <name type="scientific">Agrococcus sediminis</name>
    <dbReference type="NCBI Taxonomy" id="2599924"/>
    <lineage>
        <taxon>Bacteria</taxon>
        <taxon>Bacillati</taxon>
        <taxon>Actinomycetota</taxon>
        <taxon>Actinomycetes</taxon>
        <taxon>Micrococcales</taxon>
        <taxon>Microbacteriaceae</taxon>
        <taxon>Agrococcus</taxon>
    </lineage>
</organism>
<dbReference type="NCBIfam" id="TIGR01552">
    <property type="entry name" value="phd_fam"/>
    <property type="match status" value="1"/>
</dbReference>
<evidence type="ECO:0000313" key="3">
    <source>
        <dbReference type="EMBL" id="KAA6435972.1"/>
    </source>
</evidence>
<dbReference type="OrthoDB" id="3730588at2"/>
<evidence type="ECO:0000256" key="1">
    <source>
        <dbReference type="ARBA" id="ARBA00009981"/>
    </source>
</evidence>
<keyword evidence="4" id="KW-1185">Reference proteome</keyword>
<dbReference type="Gene3D" id="3.40.1620.10">
    <property type="entry name" value="YefM-like domain"/>
    <property type="match status" value="1"/>
</dbReference>
<comment type="similarity">
    <text evidence="1 2">Belongs to the phD/YefM antitoxin family.</text>
</comment>
<name>A0A5M8QP79_9MICO</name>
<dbReference type="EMBL" id="VOIR01000011">
    <property type="protein sequence ID" value="KAA6435972.1"/>
    <property type="molecule type" value="Genomic_DNA"/>
</dbReference>
<dbReference type="AlphaFoldDB" id="A0A5M8QP79"/>
<comment type="function">
    <text evidence="2">Antitoxin component of a type II toxin-antitoxin (TA) system.</text>
</comment>
<dbReference type="SUPFAM" id="SSF143120">
    <property type="entry name" value="YefM-like"/>
    <property type="match status" value="1"/>
</dbReference>
<protein>
    <recommendedName>
        <fullName evidence="2">Antitoxin</fullName>
    </recommendedName>
</protein>
<dbReference type="InterPro" id="IPR006442">
    <property type="entry name" value="Antitoxin_Phd/YefM"/>
</dbReference>
<dbReference type="RefSeq" id="WP_146354361.1">
    <property type="nucleotide sequence ID" value="NZ_JBFBFL010000001.1"/>
</dbReference>
<sequence length="87" mass="9315">MNTISRSVSTGDLVTGFAEVVGRVSYGKERVGVTRYGKLAAVVISVEDLELLEQLEDARDLAEFRAAKAADDGSRISLDELAAELAE</sequence>
<evidence type="ECO:0000256" key="2">
    <source>
        <dbReference type="RuleBase" id="RU362080"/>
    </source>
</evidence>
<proteinExistence type="inferred from homology"/>
<reference evidence="3 4" key="1">
    <citation type="submission" date="2019-08" db="EMBL/GenBank/DDBJ databases">
        <title>Agrococcus lahaulensis sp. nov., isolated from a cold desert of the Indian Himalayas.</title>
        <authorList>
            <person name="Qu J.H."/>
        </authorList>
    </citation>
    <scope>NUCLEOTIDE SEQUENCE [LARGE SCALE GENOMIC DNA]</scope>
    <source>
        <strain evidence="3 4">NS18</strain>
    </source>
</reference>
<gene>
    <name evidence="3" type="ORF">FQ330_00620</name>
</gene>
<comment type="caution">
    <text evidence="3">The sequence shown here is derived from an EMBL/GenBank/DDBJ whole genome shotgun (WGS) entry which is preliminary data.</text>
</comment>
<dbReference type="Proteomes" id="UP000323221">
    <property type="component" value="Unassembled WGS sequence"/>
</dbReference>
<evidence type="ECO:0000313" key="4">
    <source>
        <dbReference type="Proteomes" id="UP000323221"/>
    </source>
</evidence>
<dbReference type="Pfam" id="PF02604">
    <property type="entry name" value="PhdYeFM_antitox"/>
    <property type="match status" value="1"/>
</dbReference>